<gene>
    <name evidence="2" type="ORF">A6A40_06945</name>
</gene>
<dbReference type="AlphaFoldDB" id="A0A168Y5F1"/>
<dbReference type="PROSITE" id="PS51257">
    <property type="entry name" value="PROKAR_LIPOPROTEIN"/>
    <property type="match status" value="1"/>
</dbReference>
<protein>
    <recommendedName>
        <fullName evidence="4">Lipoprotein</fullName>
    </recommendedName>
</protein>
<evidence type="ECO:0000313" key="3">
    <source>
        <dbReference type="Proteomes" id="UP000077405"/>
    </source>
</evidence>
<proteinExistence type="predicted"/>
<feature type="signal peptide" evidence="1">
    <location>
        <begin position="1"/>
        <end position="18"/>
    </location>
</feature>
<accession>A0A168Y5F1</accession>
<organism evidence="2 3">
    <name type="scientific">Azospirillum humicireducens</name>
    <dbReference type="NCBI Taxonomy" id="1226968"/>
    <lineage>
        <taxon>Bacteria</taxon>
        <taxon>Pseudomonadati</taxon>
        <taxon>Pseudomonadota</taxon>
        <taxon>Alphaproteobacteria</taxon>
        <taxon>Rhodospirillales</taxon>
        <taxon>Azospirillaceae</taxon>
        <taxon>Azospirillum</taxon>
    </lineage>
</organism>
<dbReference type="KEGG" id="ahu:A6A40_06945"/>
<feature type="chain" id="PRO_5007901103" description="Lipoprotein" evidence="1">
    <location>
        <begin position="19"/>
        <end position="184"/>
    </location>
</feature>
<evidence type="ECO:0000313" key="2">
    <source>
        <dbReference type="EMBL" id="ANC91661.1"/>
    </source>
</evidence>
<keyword evidence="1" id="KW-0732">Signal</keyword>
<keyword evidence="3" id="KW-1185">Reference proteome</keyword>
<sequence length="184" mass="19647">MRTLPPLAALVLGVSLLAACTNERVVASEPAPAYTRSEVSYAAGNRDLRVVLHGDPFGLPPERFAEKVLPHMQNRVSGVKTNLTTTPNETARRDYKVVLAFNVAENMLNSALCTDGPIPTSPPGGPIVVQGAFCRSGGALTSATGWLDRPQGPDDSDFRSLISDMTFSLFPSRRADLFCGAIDC</sequence>
<reference evidence="2 3" key="1">
    <citation type="journal article" date="2013" name="Int. J. Syst. Evol. Microbiol.">
        <title>Azospirillum humicireducens sp. nov., a nitrogen-fixing bacterium isolated from a microbial fuel cell.</title>
        <authorList>
            <person name="Zhou S."/>
            <person name="Han L."/>
            <person name="Wang Y."/>
            <person name="Yang G."/>
            <person name="Zhuang L."/>
            <person name="Hu P."/>
        </authorList>
    </citation>
    <scope>NUCLEOTIDE SEQUENCE [LARGE SCALE GENOMIC DNA]</scope>
    <source>
        <strain evidence="2 3">SgZ-5</strain>
    </source>
</reference>
<dbReference type="EMBL" id="CP015285">
    <property type="protein sequence ID" value="ANC91661.1"/>
    <property type="molecule type" value="Genomic_DNA"/>
</dbReference>
<evidence type="ECO:0008006" key="4">
    <source>
        <dbReference type="Google" id="ProtNLM"/>
    </source>
</evidence>
<dbReference type="RefSeq" id="WP_063634755.1">
    <property type="nucleotide sequence ID" value="NZ_CP015285.1"/>
</dbReference>
<name>A0A168Y5F1_9PROT</name>
<dbReference type="Proteomes" id="UP000077405">
    <property type="component" value="Chromosome"/>
</dbReference>
<evidence type="ECO:0000256" key="1">
    <source>
        <dbReference type="SAM" id="SignalP"/>
    </source>
</evidence>
<dbReference type="OrthoDB" id="7375502at2"/>